<dbReference type="InterPro" id="IPR003591">
    <property type="entry name" value="Leu-rich_rpt_typical-subtyp"/>
</dbReference>
<dbReference type="SUPFAM" id="SSF52058">
    <property type="entry name" value="L domain-like"/>
    <property type="match status" value="1"/>
</dbReference>
<protein>
    <submittedName>
        <fullName evidence="5">Chondroadherin-like protein</fullName>
    </submittedName>
</protein>
<reference evidence="5" key="1">
    <citation type="submission" date="2025-08" db="UniProtKB">
        <authorList>
            <consortium name="RefSeq"/>
        </authorList>
    </citation>
    <scope>IDENTIFICATION</scope>
    <source>
        <tissue evidence="5">Sperm</tissue>
    </source>
</reference>
<dbReference type="AlphaFoldDB" id="A0AAJ7XII8"/>
<dbReference type="Proteomes" id="UP001318040">
    <property type="component" value="Chromosome 74"/>
</dbReference>
<dbReference type="PANTHER" id="PTHR24366:SF96">
    <property type="entry name" value="LEUCINE RICH REPEAT CONTAINING 53"/>
    <property type="match status" value="1"/>
</dbReference>
<dbReference type="InterPro" id="IPR032675">
    <property type="entry name" value="LRR_dom_sf"/>
</dbReference>
<feature type="compositionally biased region" description="Low complexity" evidence="3">
    <location>
        <begin position="227"/>
        <end position="236"/>
    </location>
</feature>
<keyword evidence="2" id="KW-0677">Repeat</keyword>
<evidence type="ECO:0000256" key="2">
    <source>
        <dbReference type="ARBA" id="ARBA00022737"/>
    </source>
</evidence>
<evidence type="ECO:0000313" key="4">
    <source>
        <dbReference type="Proteomes" id="UP001318040"/>
    </source>
</evidence>
<dbReference type="Pfam" id="PF00560">
    <property type="entry name" value="LRR_1"/>
    <property type="match status" value="2"/>
</dbReference>
<dbReference type="PANTHER" id="PTHR24366">
    <property type="entry name" value="IG(IMMUNOGLOBULIN) AND LRR(LEUCINE RICH REPEAT) DOMAINS"/>
    <property type="match status" value="1"/>
</dbReference>
<gene>
    <name evidence="5" type="primary">LOC116957420</name>
</gene>
<keyword evidence="4" id="KW-1185">Reference proteome</keyword>
<dbReference type="InterPro" id="IPR001611">
    <property type="entry name" value="Leu-rich_rpt"/>
</dbReference>
<accession>A0AAJ7XII8</accession>
<sequence>MKPEATLVPGGVLRLVVFGPALPPLGTETFRAADLSVLQRLDLSFNNISWAPADAFAPLHTLLSLELNNNRLTALPAGVFSNLSHLRVLDISSNLVESIAPGAFSGLVSLRLLNLSRNALAALASLARPAGVLPAGGGGGRDAVTVAVAAAAALGTTPGPEATMIGPFTGLSLRSHLDLSHNRLSQLGPGADWGLAGPGSVRLHGNPWDCSCRLQEFVLWLKNSSSLSSSSTAPSSTQDGNAGAAGPC</sequence>
<dbReference type="Gene3D" id="3.80.10.10">
    <property type="entry name" value="Ribonuclease Inhibitor"/>
    <property type="match status" value="2"/>
</dbReference>
<dbReference type="KEGG" id="pmrn:116957420"/>
<evidence type="ECO:0000256" key="3">
    <source>
        <dbReference type="SAM" id="MobiDB-lite"/>
    </source>
</evidence>
<dbReference type="RefSeq" id="XP_032835432.1">
    <property type="nucleotide sequence ID" value="XM_032979541.1"/>
</dbReference>
<name>A0AAJ7XII8_PETMA</name>
<feature type="region of interest" description="Disordered" evidence="3">
    <location>
        <begin position="227"/>
        <end position="248"/>
    </location>
</feature>
<evidence type="ECO:0000313" key="5">
    <source>
        <dbReference type="RefSeq" id="XP_032835432.1"/>
    </source>
</evidence>
<evidence type="ECO:0000256" key="1">
    <source>
        <dbReference type="ARBA" id="ARBA00022614"/>
    </source>
</evidence>
<organism evidence="4 5">
    <name type="scientific">Petromyzon marinus</name>
    <name type="common">Sea lamprey</name>
    <dbReference type="NCBI Taxonomy" id="7757"/>
    <lineage>
        <taxon>Eukaryota</taxon>
        <taxon>Metazoa</taxon>
        <taxon>Chordata</taxon>
        <taxon>Craniata</taxon>
        <taxon>Vertebrata</taxon>
        <taxon>Cyclostomata</taxon>
        <taxon>Hyperoartia</taxon>
        <taxon>Petromyzontiformes</taxon>
        <taxon>Petromyzontidae</taxon>
        <taxon>Petromyzon</taxon>
    </lineage>
</organism>
<dbReference type="SMART" id="SM00369">
    <property type="entry name" value="LRR_TYP"/>
    <property type="match status" value="5"/>
</dbReference>
<proteinExistence type="predicted"/>
<dbReference type="Pfam" id="PF13855">
    <property type="entry name" value="LRR_8"/>
    <property type="match status" value="1"/>
</dbReference>
<keyword evidence="1" id="KW-0433">Leucine-rich repeat</keyword>
<dbReference type="PRINTS" id="PR00019">
    <property type="entry name" value="LEURICHRPT"/>
</dbReference>